<comment type="function">
    <text evidence="10">Cell wall formation. Catalyzes the transfer of a GlcNAc subunit on undecaprenyl-pyrophosphoryl-MurNAc-pentapeptide (lipid intermediate I) to form undecaprenyl-pyrophosphoryl-MurNAc-(pentapeptide)GlcNAc (lipid intermediate II).</text>
</comment>
<dbReference type="HAMAP" id="MF_00033">
    <property type="entry name" value="MurG"/>
    <property type="match status" value="1"/>
</dbReference>
<dbReference type="NCBIfam" id="TIGR01133">
    <property type="entry name" value="murG"/>
    <property type="match status" value="1"/>
</dbReference>
<dbReference type="CDD" id="cd03785">
    <property type="entry name" value="GT28_MurG"/>
    <property type="match status" value="1"/>
</dbReference>
<organism evidence="13 14">
    <name type="scientific">Pegethrix bostrychoides GSE-TBD4-15B</name>
    <dbReference type="NCBI Taxonomy" id="2839662"/>
    <lineage>
        <taxon>Bacteria</taxon>
        <taxon>Bacillati</taxon>
        <taxon>Cyanobacteriota</taxon>
        <taxon>Cyanophyceae</taxon>
        <taxon>Oculatellales</taxon>
        <taxon>Oculatellaceae</taxon>
        <taxon>Pegethrix</taxon>
    </lineage>
</organism>
<dbReference type="InterPro" id="IPR004276">
    <property type="entry name" value="GlycoTrans_28_N"/>
</dbReference>
<keyword evidence="1 10" id="KW-1003">Cell membrane</keyword>
<feature type="domain" description="Glycosyl transferase family 28 C-terminal" evidence="12">
    <location>
        <begin position="244"/>
        <end position="401"/>
    </location>
</feature>
<dbReference type="Pfam" id="PF03033">
    <property type="entry name" value="Glyco_transf_28"/>
    <property type="match status" value="1"/>
</dbReference>
<name>A0A951PC78_9CYAN</name>
<keyword evidence="7 10" id="KW-0472">Membrane</keyword>
<keyword evidence="9 10" id="KW-0961">Cell wall biogenesis/degradation</keyword>
<evidence type="ECO:0000259" key="11">
    <source>
        <dbReference type="Pfam" id="PF03033"/>
    </source>
</evidence>
<dbReference type="InterPro" id="IPR006009">
    <property type="entry name" value="GlcNAc_MurG"/>
</dbReference>
<dbReference type="EC" id="2.4.1.227" evidence="10"/>
<evidence type="ECO:0000256" key="3">
    <source>
        <dbReference type="ARBA" id="ARBA00022676"/>
    </source>
</evidence>
<dbReference type="GO" id="GO:0050511">
    <property type="term" value="F:undecaprenyldiphospho-muramoylpentapeptide beta-N-acetylglucosaminyltransferase activity"/>
    <property type="evidence" value="ECO:0007669"/>
    <property type="project" value="UniProtKB-UniRule"/>
</dbReference>
<dbReference type="GO" id="GO:0005975">
    <property type="term" value="P:carbohydrate metabolic process"/>
    <property type="evidence" value="ECO:0007669"/>
    <property type="project" value="InterPro"/>
</dbReference>
<comment type="pathway">
    <text evidence="10">Cell wall biogenesis; peptidoglycan biosynthesis.</text>
</comment>
<comment type="caution">
    <text evidence="10">Lacks conserved residue(s) required for the propagation of feature annotation.</text>
</comment>
<evidence type="ECO:0000256" key="8">
    <source>
        <dbReference type="ARBA" id="ARBA00023306"/>
    </source>
</evidence>
<feature type="domain" description="Glycosyltransferase family 28 N-terminal" evidence="11">
    <location>
        <begin position="46"/>
        <end position="183"/>
    </location>
</feature>
<dbReference type="AlphaFoldDB" id="A0A951PC78"/>
<protein>
    <recommendedName>
        <fullName evidence="10">UDP-N-acetylglucosamine--N-acetylmuramyl-(pentapeptide) pyrophosphoryl-undecaprenol N-acetylglucosamine transferase</fullName>
        <ecNumber evidence="10">2.4.1.227</ecNumber>
    </recommendedName>
    <alternativeName>
        <fullName evidence="10">Undecaprenyl-PP-MurNAc-pentapeptide-UDPGlcNAc GlcNAc transferase</fullName>
    </alternativeName>
</protein>
<evidence type="ECO:0000256" key="1">
    <source>
        <dbReference type="ARBA" id="ARBA00022475"/>
    </source>
</evidence>
<feature type="binding site" evidence="10">
    <location>
        <position position="206"/>
    </location>
    <ligand>
        <name>UDP-N-acetyl-alpha-D-glucosamine</name>
        <dbReference type="ChEBI" id="CHEBI:57705"/>
    </ligand>
</feature>
<evidence type="ECO:0000256" key="4">
    <source>
        <dbReference type="ARBA" id="ARBA00022679"/>
    </source>
</evidence>
<feature type="binding site" evidence="10">
    <location>
        <begin position="52"/>
        <end position="54"/>
    </location>
    <ligand>
        <name>UDP-N-acetyl-alpha-D-glucosamine</name>
        <dbReference type="ChEBI" id="CHEBI:57705"/>
    </ligand>
</feature>
<feature type="binding site" evidence="10">
    <location>
        <position position="165"/>
    </location>
    <ligand>
        <name>UDP-N-acetyl-alpha-D-glucosamine</name>
        <dbReference type="ChEBI" id="CHEBI:57705"/>
    </ligand>
</feature>
<dbReference type="Pfam" id="PF04101">
    <property type="entry name" value="Glyco_tran_28_C"/>
    <property type="match status" value="1"/>
</dbReference>
<comment type="catalytic activity">
    <reaction evidence="10">
        <text>di-trans,octa-cis-undecaprenyl diphospho-N-acetyl-alpha-D-muramoyl-L-alanyl-D-glutamyl-meso-2,6-diaminopimeloyl-D-alanyl-D-alanine + UDP-N-acetyl-alpha-D-glucosamine = di-trans,octa-cis-undecaprenyl diphospho-[N-acetyl-alpha-D-glucosaminyl-(1-&gt;4)]-N-acetyl-alpha-D-muramoyl-L-alanyl-D-glutamyl-meso-2,6-diaminopimeloyl-D-alanyl-D-alanine + UDP + H(+)</text>
        <dbReference type="Rhea" id="RHEA:31227"/>
        <dbReference type="ChEBI" id="CHEBI:15378"/>
        <dbReference type="ChEBI" id="CHEBI:57705"/>
        <dbReference type="ChEBI" id="CHEBI:58223"/>
        <dbReference type="ChEBI" id="CHEBI:61387"/>
        <dbReference type="ChEBI" id="CHEBI:61388"/>
        <dbReference type="EC" id="2.4.1.227"/>
    </reaction>
</comment>
<dbReference type="GO" id="GO:0071555">
    <property type="term" value="P:cell wall organization"/>
    <property type="evidence" value="ECO:0007669"/>
    <property type="project" value="UniProtKB-KW"/>
</dbReference>
<accession>A0A951PC78</accession>
<comment type="caution">
    <text evidence="13">The sequence shown here is derived from an EMBL/GenBank/DDBJ whole genome shotgun (WGS) entry which is preliminary data.</text>
</comment>
<proteinExistence type="inferred from homology"/>
<dbReference type="InterPro" id="IPR007235">
    <property type="entry name" value="Glyco_trans_28_C"/>
</dbReference>
<dbReference type="GO" id="GO:0051301">
    <property type="term" value="P:cell division"/>
    <property type="evidence" value="ECO:0007669"/>
    <property type="project" value="UniProtKB-KW"/>
</dbReference>
<evidence type="ECO:0000256" key="10">
    <source>
        <dbReference type="HAMAP-Rule" id="MF_00033"/>
    </source>
</evidence>
<evidence type="ECO:0000256" key="7">
    <source>
        <dbReference type="ARBA" id="ARBA00023136"/>
    </source>
</evidence>
<keyword evidence="8 10" id="KW-0131">Cell cycle</keyword>
<sequence length="415" mass="43607">MFFSKSVEPLQDQAALSNNPALSNHPAAASGVATAGRTNKARPKLLIAASGTGGHLFPALATAQALSDCQIEWLGVPDRLEVQLVPDCYPLHTVRAEGFQQQLSLQSLSSTARTASRLLLSIFTVRKLLRQGQFQAVLTTGGYIAAPAVVAARSLGLPVILHESNALPGKVTRWLSPWCTQVALGFEVAARYLPNAQTVTVGTPVRAQFQTDLGAGAGASAGAVTNLPPLDLLQDLDLPPEVPVILVVGGSQGAVAVNRLVRQAAAAWFAAGAWVVHLTGDSDPEANQLSHAQYRALPFYVNMAGLLRRATLAISRAGAGTLTELAITATPAILIPYPYAAEDHQTYNAKVFEAAGAALLMPQSDLTAERLEQQVLTLLGSPELQQMATAAQQLATPDSAELLSALVRQSITAKN</sequence>
<dbReference type="PANTHER" id="PTHR21015">
    <property type="entry name" value="UDP-N-ACETYLGLUCOSAMINE--N-ACETYLMURAMYL-(PENTAPEPTIDE) PYROPHOSPHORYL-UNDECAPRENOL N-ACETYLGLUCOSAMINE TRANSFERASE 1"/>
    <property type="match status" value="1"/>
</dbReference>
<dbReference type="EMBL" id="JAHHHV010000064">
    <property type="protein sequence ID" value="MBW4465819.1"/>
    <property type="molecule type" value="Genomic_DNA"/>
</dbReference>
<dbReference type="Proteomes" id="UP000707356">
    <property type="component" value="Unassembled WGS sequence"/>
</dbReference>
<feature type="binding site" evidence="10">
    <location>
        <position position="251"/>
    </location>
    <ligand>
        <name>UDP-N-acetyl-alpha-D-glucosamine</name>
        <dbReference type="ChEBI" id="CHEBI:57705"/>
    </ligand>
</feature>
<keyword evidence="2 10" id="KW-0132">Cell division</keyword>
<reference evidence="13" key="2">
    <citation type="journal article" date="2022" name="Microbiol. Resour. Announc.">
        <title>Metagenome Sequencing to Explore Phylogenomics of Terrestrial Cyanobacteria.</title>
        <authorList>
            <person name="Ward R.D."/>
            <person name="Stajich J.E."/>
            <person name="Johansen J.R."/>
            <person name="Huntemann M."/>
            <person name="Clum A."/>
            <person name="Foster B."/>
            <person name="Foster B."/>
            <person name="Roux S."/>
            <person name="Palaniappan K."/>
            <person name="Varghese N."/>
            <person name="Mukherjee S."/>
            <person name="Reddy T.B.K."/>
            <person name="Daum C."/>
            <person name="Copeland A."/>
            <person name="Chen I.A."/>
            <person name="Ivanova N.N."/>
            <person name="Kyrpides N.C."/>
            <person name="Shapiro N."/>
            <person name="Eloe-Fadrosh E.A."/>
            <person name="Pietrasiak N."/>
        </authorList>
    </citation>
    <scope>NUCLEOTIDE SEQUENCE</scope>
    <source>
        <strain evidence="13">GSE-TBD4-15B</strain>
    </source>
</reference>
<dbReference type="PANTHER" id="PTHR21015:SF22">
    <property type="entry name" value="GLYCOSYLTRANSFERASE"/>
    <property type="match status" value="1"/>
</dbReference>
<keyword evidence="3 10" id="KW-0328">Glycosyltransferase</keyword>
<dbReference type="Gene3D" id="3.40.50.2000">
    <property type="entry name" value="Glycogen Phosphorylase B"/>
    <property type="match status" value="2"/>
</dbReference>
<evidence type="ECO:0000259" key="12">
    <source>
        <dbReference type="Pfam" id="PF04101"/>
    </source>
</evidence>
<reference evidence="13" key="1">
    <citation type="submission" date="2021-05" db="EMBL/GenBank/DDBJ databases">
        <authorList>
            <person name="Pietrasiak N."/>
            <person name="Ward R."/>
            <person name="Stajich J.E."/>
            <person name="Kurbessoian T."/>
        </authorList>
    </citation>
    <scope>NUCLEOTIDE SEQUENCE</scope>
    <source>
        <strain evidence="13">GSE-TBD4-15B</strain>
    </source>
</reference>
<dbReference type="GO" id="GO:0009252">
    <property type="term" value="P:peptidoglycan biosynthetic process"/>
    <property type="evidence" value="ECO:0007669"/>
    <property type="project" value="UniProtKB-UniRule"/>
</dbReference>
<dbReference type="GO" id="GO:0005886">
    <property type="term" value="C:plasma membrane"/>
    <property type="evidence" value="ECO:0007669"/>
    <property type="project" value="UniProtKB-SubCell"/>
</dbReference>
<evidence type="ECO:0000313" key="14">
    <source>
        <dbReference type="Proteomes" id="UP000707356"/>
    </source>
</evidence>
<dbReference type="SUPFAM" id="SSF53756">
    <property type="entry name" value="UDP-Glycosyltransferase/glycogen phosphorylase"/>
    <property type="match status" value="1"/>
</dbReference>
<evidence type="ECO:0000256" key="9">
    <source>
        <dbReference type="ARBA" id="ARBA00023316"/>
    </source>
</evidence>
<dbReference type="GO" id="GO:0008360">
    <property type="term" value="P:regulation of cell shape"/>
    <property type="evidence" value="ECO:0007669"/>
    <property type="project" value="UniProtKB-KW"/>
</dbReference>
<evidence type="ECO:0000256" key="6">
    <source>
        <dbReference type="ARBA" id="ARBA00022984"/>
    </source>
</evidence>
<evidence type="ECO:0000313" key="13">
    <source>
        <dbReference type="EMBL" id="MBW4465819.1"/>
    </source>
</evidence>
<keyword evidence="4 10" id="KW-0808">Transferase</keyword>
<keyword evidence="6 10" id="KW-0573">Peptidoglycan synthesis</keyword>
<gene>
    <name evidence="10 13" type="primary">murG</name>
    <name evidence="13" type="ORF">KME07_10330</name>
</gene>
<evidence type="ECO:0000256" key="2">
    <source>
        <dbReference type="ARBA" id="ARBA00022618"/>
    </source>
</evidence>
<evidence type="ECO:0000256" key="5">
    <source>
        <dbReference type="ARBA" id="ARBA00022960"/>
    </source>
</evidence>
<feature type="binding site" evidence="10">
    <location>
        <position position="345"/>
    </location>
    <ligand>
        <name>UDP-N-acetyl-alpha-D-glucosamine</name>
        <dbReference type="ChEBI" id="CHEBI:57705"/>
    </ligand>
</feature>
<keyword evidence="5 10" id="KW-0133">Cell shape</keyword>
<comment type="subcellular location">
    <subcellularLocation>
        <location evidence="10">Cell membrane</location>
        <topology evidence="10">Peripheral membrane protein</topology>
        <orientation evidence="10">Cytoplasmic side</orientation>
    </subcellularLocation>
</comment>
<comment type="similarity">
    <text evidence="10">Belongs to the glycosyltransferase 28 family. MurG subfamily.</text>
</comment>